<accession>A0A2U9T3A0</accession>
<name>A0A2U9T3A0_9GAMM</name>
<keyword evidence="2" id="KW-1185">Reference proteome</keyword>
<evidence type="ECO:0000313" key="1">
    <source>
        <dbReference type="EMBL" id="AWV06022.1"/>
    </source>
</evidence>
<reference evidence="1 2" key="1">
    <citation type="submission" date="2018-05" db="EMBL/GenBank/DDBJ databases">
        <title>The complete genome of Lysobacter maris HZ9B, a marine bacterium antagonistic against terrestrial plant pathogens.</title>
        <authorList>
            <person name="Zhang X.-Q."/>
        </authorList>
    </citation>
    <scope>NUCLEOTIDE SEQUENCE [LARGE SCALE GENOMIC DNA]</scope>
    <source>
        <strain evidence="1 2">HZ9B</strain>
    </source>
</reference>
<dbReference type="KEGG" id="lmb:C9I47_0297"/>
<proteinExistence type="predicted"/>
<sequence>MRMTEPHSHLEIALASIRVFTDDGRMDLGELERLLELALRDRAVDEDEKRVLANIFARAEKDGVEAEVAARIAEVRRRHALPA</sequence>
<dbReference type="AlphaFoldDB" id="A0A2U9T3A0"/>
<dbReference type="EMBL" id="CP029843">
    <property type="protein sequence ID" value="AWV06022.1"/>
    <property type="molecule type" value="Genomic_DNA"/>
</dbReference>
<dbReference type="Proteomes" id="UP000249447">
    <property type="component" value="Chromosome"/>
</dbReference>
<gene>
    <name evidence="1" type="ORF">C9I47_0297</name>
</gene>
<protein>
    <recommendedName>
        <fullName evidence="3">TerB family tellurite resistance protein</fullName>
    </recommendedName>
</protein>
<evidence type="ECO:0000313" key="2">
    <source>
        <dbReference type="Proteomes" id="UP000249447"/>
    </source>
</evidence>
<organism evidence="1 2">
    <name type="scientific">Marilutibacter maris</name>
    <dbReference type="NCBI Taxonomy" id="1605891"/>
    <lineage>
        <taxon>Bacteria</taxon>
        <taxon>Pseudomonadati</taxon>
        <taxon>Pseudomonadota</taxon>
        <taxon>Gammaproteobacteria</taxon>
        <taxon>Lysobacterales</taxon>
        <taxon>Lysobacteraceae</taxon>
        <taxon>Marilutibacter</taxon>
    </lineage>
</organism>
<evidence type="ECO:0008006" key="3">
    <source>
        <dbReference type="Google" id="ProtNLM"/>
    </source>
</evidence>